<dbReference type="AlphaFoldDB" id="A0A6B1F6W7"/>
<comment type="caution">
    <text evidence="1">The sequence shown here is derived from an EMBL/GenBank/DDBJ whole genome shotgun (WGS) entry which is preliminary data.</text>
</comment>
<dbReference type="EMBL" id="VYDO01000228">
    <property type="protein sequence ID" value="MYG38721.1"/>
    <property type="molecule type" value="Genomic_DNA"/>
</dbReference>
<accession>A0A6B1F6W7</accession>
<gene>
    <name evidence="1" type="ORF">F4162_07105</name>
</gene>
<sequence>MAYDVTLRNLELIGEAATRIPNRLPKLHNLLNTTKEDSV</sequence>
<organism evidence="1">
    <name type="scientific">Synechococcus sp. SB0676_bin_10</name>
    <dbReference type="NCBI Taxonomy" id="2604869"/>
    <lineage>
        <taxon>Bacteria</taxon>
        <taxon>Bacillati</taxon>
        <taxon>Cyanobacteriota</taxon>
        <taxon>Cyanophyceae</taxon>
        <taxon>Synechococcales</taxon>
        <taxon>Synechococcaceae</taxon>
        <taxon>Synechococcus</taxon>
    </lineage>
</organism>
<protein>
    <submittedName>
        <fullName evidence="1">DUF86 domain-containing protein</fullName>
    </submittedName>
</protein>
<name>A0A6B1F6W7_9SYNE</name>
<proteinExistence type="predicted"/>
<reference evidence="1" key="1">
    <citation type="submission" date="2019-09" db="EMBL/GenBank/DDBJ databases">
        <title>Characterisation of the sponge microbiome using genome-centric metagenomics.</title>
        <authorList>
            <person name="Engelberts J.P."/>
            <person name="Robbins S.J."/>
            <person name="De Goeij J.M."/>
            <person name="Aranda M."/>
            <person name="Bell S.C."/>
            <person name="Webster N.S."/>
        </authorList>
    </citation>
    <scope>NUCLEOTIDE SEQUENCE</scope>
    <source>
        <strain evidence="1">SB0676_bin_10</strain>
    </source>
</reference>
<evidence type="ECO:0000313" key="1">
    <source>
        <dbReference type="EMBL" id="MYG38721.1"/>
    </source>
</evidence>